<dbReference type="InterPro" id="IPR004327">
    <property type="entry name" value="Phstyr_phstse_ac"/>
</dbReference>
<dbReference type="GO" id="GO:0005737">
    <property type="term" value="C:cytoplasm"/>
    <property type="evidence" value="ECO:0007669"/>
    <property type="project" value="UniProtKB-SubCell"/>
</dbReference>
<comment type="catalytic activity">
    <reaction evidence="1 7">
        <text>[protein]-peptidylproline (omega=180) = [protein]-peptidylproline (omega=0)</text>
        <dbReference type="Rhea" id="RHEA:16237"/>
        <dbReference type="Rhea" id="RHEA-COMP:10747"/>
        <dbReference type="Rhea" id="RHEA-COMP:10748"/>
        <dbReference type="ChEBI" id="CHEBI:83833"/>
        <dbReference type="ChEBI" id="CHEBI:83834"/>
        <dbReference type="EC" id="5.2.1.8"/>
    </reaction>
</comment>
<dbReference type="PANTHER" id="PTHR10012:SF0">
    <property type="entry name" value="SERINE_THREONINE-PROTEIN PHOSPHATASE 2A ACTIVATOR"/>
    <property type="match status" value="1"/>
</dbReference>
<accession>A0A9P6N9A7</accession>
<sequence length="343" mass="39422">MKRPPIQHSFKSEPRPTYDTAVPYVDPFKLKGPLTPTKRVLDQSDLAHLFECTGLSRVLSVLMNMSQAVAEFGLTDDDEKRDRLSQSTSLWIIEIPLDCDPQRFGNKAFKVWGQRLEDEAEALHRSILGTSHQVIMPELLHHFKTAFGSFVRLDYGTGHELSFLAYLSILHLTRLLTPKDLLTTVLVIYQRYFDTCRKLQEVYRLEPAGSKGVYGLDDHFHLVYIFGSAQLLHQSEITPSMINDRNFIAPQSSLFFNAIAHIRKLKRGPFFEHSPILYNVGKTVTGWTKVHSGMIKMWKGEVLGKVQVMQHFWFTDHGVLGWNLGKEEEECFFLGPEEEQVER</sequence>
<protein>
    <recommendedName>
        <fullName evidence="7">Serine/threonine-protein phosphatase 2A activator</fullName>
        <ecNumber evidence="7">5.2.1.8</ecNumber>
    </recommendedName>
    <alternativeName>
        <fullName evidence="7">Phosphotyrosyl phosphatase activator</fullName>
    </alternativeName>
</protein>
<evidence type="ECO:0000313" key="9">
    <source>
        <dbReference type="Proteomes" id="UP000886653"/>
    </source>
</evidence>
<name>A0A9P6N9A7_9BASI</name>
<dbReference type="PIRSF" id="PIRSF016325">
    <property type="entry name" value="Phstyr_phstse_ac"/>
    <property type="match status" value="1"/>
</dbReference>
<evidence type="ECO:0000256" key="5">
    <source>
        <dbReference type="ARBA" id="ARBA00023110"/>
    </source>
</evidence>
<evidence type="ECO:0000256" key="7">
    <source>
        <dbReference type="RuleBase" id="RU361210"/>
    </source>
</evidence>
<dbReference type="GO" id="GO:0007052">
    <property type="term" value="P:mitotic spindle organization"/>
    <property type="evidence" value="ECO:0007669"/>
    <property type="project" value="TreeGrafter"/>
</dbReference>
<proteinExistence type="inferred from homology"/>
<dbReference type="Pfam" id="PF03095">
    <property type="entry name" value="PTPA"/>
    <property type="match status" value="1"/>
</dbReference>
<dbReference type="Gene3D" id="1.20.120.1150">
    <property type="match status" value="1"/>
</dbReference>
<dbReference type="PANTHER" id="PTHR10012">
    <property type="entry name" value="SERINE/THREONINE-PROTEIN PHOSPHATASE 2A REGULATORY SUBUNIT B"/>
    <property type="match status" value="1"/>
</dbReference>
<evidence type="ECO:0000256" key="4">
    <source>
        <dbReference type="ARBA" id="ARBA00022490"/>
    </source>
</evidence>
<keyword evidence="4 7" id="KW-0963">Cytoplasm</keyword>
<dbReference type="GO" id="GO:0008160">
    <property type="term" value="F:protein tyrosine phosphatase activator activity"/>
    <property type="evidence" value="ECO:0007669"/>
    <property type="project" value="TreeGrafter"/>
</dbReference>
<dbReference type="AlphaFoldDB" id="A0A9P6N9A7"/>
<dbReference type="InterPro" id="IPR037218">
    <property type="entry name" value="PTPA_sf"/>
</dbReference>
<reference evidence="8" key="1">
    <citation type="submission" date="2013-11" db="EMBL/GenBank/DDBJ databases">
        <title>Genome sequence of the fusiform rust pathogen reveals effectors for host alternation and coevolution with pine.</title>
        <authorList>
            <consortium name="DOE Joint Genome Institute"/>
            <person name="Smith K."/>
            <person name="Pendleton A."/>
            <person name="Kubisiak T."/>
            <person name="Anderson C."/>
            <person name="Salamov A."/>
            <person name="Aerts A."/>
            <person name="Riley R."/>
            <person name="Clum A."/>
            <person name="Lindquist E."/>
            <person name="Ence D."/>
            <person name="Campbell M."/>
            <person name="Kronenberg Z."/>
            <person name="Feau N."/>
            <person name="Dhillon B."/>
            <person name="Hamelin R."/>
            <person name="Burleigh J."/>
            <person name="Smith J."/>
            <person name="Yandell M."/>
            <person name="Nelson C."/>
            <person name="Grigoriev I."/>
            <person name="Davis J."/>
        </authorList>
    </citation>
    <scope>NUCLEOTIDE SEQUENCE</scope>
    <source>
        <strain evidence="8">G11</strain>
    </source>
</reference>
<organism evidence="8 9">
    <name type="scientific">Cronartium quercuum f. sp. fusiforme G11</name>
    <dbReference type="NCBI Taxonomy" id="708437"/>
    <lineage>
        <taxon>Eukaryota</taxon>
        <taxon>Fungi</taxon>
        <taxon>Dikarya</taxon>
        <taxon>Basidiomycota</taxon>
        <taxon>Pucciniomycotina</taxon>
        <taxon>Pucciniomycetes</taxon>
        <taxon>Pucciniales</taxon>
        <taxon>Coleosporiaceae</taxon>
        <taxon>Cronartium</taxon>
    </lineage>
</organism>
<evidence type="ECO:0000256" key="3">
    <source>
        <dbReference type="ARBA" id="ARBA00011019"/>
    </source>
</evidence>
<dbReference type="GO" id="GO:0003755">
    <property type="term" value="F:peptidyl-prolyl cis-trans isomerase activity"/>
    <property type="evidence" value="ECO:0007669"/>
    <property type="project" value="UniProtKB-KW"/>
</dbReference>
<gene>
    <name evidence="8" type="ORF">CROQUDRAFT_50415</name>
</gene>
<keyword evidence="9" id="KW-1185">Reference proteome</keyword>
<evidence type="ECO:0000256" key="6">
    <source>
        <dbReference type="ARBA" id="ARBA00023235"/>
    </source>
</evidence>
<dbReference type="GO" id="GO:0005634">
    <property type="term" value="C:nucleus"/>
    <property type="evidence" value="ECO:0007669"/>
    <property type="project" value="TreeGrafter"/>
</dbReference>
<comment type="similarity">
    <text evidence="3 7">Belongs to the PTPA-type PPIase family.</text>
</comment>
<dbReference type="Proteomes" id="UP000886653">
    <property type="component" value="Unassembled WGS sequence"/>
</dbReference>
<dbReference type="SUPFAM" id="SSF140984">
    <property type="entry name" value="PTPA-like"/>
    <property type="match status" value="1"/>
</dbReference>
<dbReference type="InterPro" id="IPR043170">
    <property type="entry name" value="PTPA_C_lid"/>
</dbReference>
<comment type="subcellular location">
    <subcellularLocation>
        <location evidence="2 7">Cytoplasm</location>
    </subcellularLocation>
</comment>
<evidence type="ECO:0000256" key="2">
    <source>
        <dbReference type="ARBA" id="ARBA00004496"/>
    </source>
</evidence>
<keyword evidence="5 7" id="KW-0697">Rotamase</keyword>
<comment type="caution">
    <text evidence="8">The sequence shown here is derived from an EMBL/GenBank/DDBJ whole genome shotgun (WGS) entry which is preliminary data.</text>
</comment>
<dbReference type="GO" id="GO:0000159">
    <property type="term" value="C:protein phosphatase type 2A complex"/>
    <property type="evidence" value="ECO:0007669"/>
    <property type="project" value="TreeGrafter"/>
</dbReference>
<dbReference type="OrthoDB" id="16120at2759"/>
<dbReference type="EC" id="5.2.1.8" evidence="7"/>
<dbReference type="EMBL" id="MU167351">
    <property type="protein sequence ID" value="KAG0142350.1"/>
    <property type="molecule type" value="Genomic_DNA"/>
</dbReference>
<keyword evidence="6 7" id="KW-0413">Isomerase</keyword>
<evidence type="ECO:0000313" key="8">
    <source>
        <dbReference type="EMBL" id="KAG0142350.1"/>
    </source>
</evidence>
<evidence type="ECO:0000256" key="1">
    <source>
        <dbReference type="ARBA" id="ARBA00000971"/>
    </source>
</evidence>
<comment type="function">
    <text evidence="7">PPIases accelerate the folding of proteins. It catalyzes the cis-trans isomerization of proline imidic peptide bonds in oligopeptides.</text>
</comment>